<proteinExistence type="predicted"/>
<accession>J0R3S8</accession>
<gene>
    <name evidence="2" type="ORF">ME5_00690</name>
</gene>
<evidence type="ECO:0000256" key="1">
    <source>
        <dbReference type="SAM" id="MobiDB-lite"/>
    </source>
</evidence>
<reference evidence="2 3" key="1">
    <citation type="submission" date="2012-03" db="EMBL/GenBank/DDBJ databases">
        <title>The Genome Sequence of Bartonella tamiae Th239.</title>
        <authorList>
            <consortium name="The Broad Institute Genome Sequencing Platform"/>
            <consortium name="The Broad Institute Genome Sequencing Center for Infectious Disease"/>
            <person name="Feldgarden M."/>
            <person name="Kirby J."/>
            <person name="Kosoy M."/>
            <person name="Birtles R."/>
            <person name="Probert W.S."/>
            <person name="Chiaraviglio L."/>
            <person name="Young S.K."/>
            <person name="Zeng Q."/>
            <person name="Gargeya S."/>
            <person name="Fitzgerald M."/>
            <person name="Haas B."/>
            <person name="Abouelleil A."/>
            <person name="Alvarado L."/>
            <person name="Arachchi H.M."/>
            <person name="Berlin A."/>
            <person name="Chapman S.B."/>
            <person name="Gearin G."/>
            <person name="Goldberg J."/>
            <person name="Griggs A."/>
            <person name="Gujja S."/>
            <person name="Hansen M."/>
            <person name="Heiman D."/>
            <person name="Howarth C."/>
            <person name="Larimer J."/>
            <person name="Lui A."/>
            <person name="MacDonald P.J.P."/>
            <person name="McCowen C."/>
            <person name="Montmayeur A."/>
            <person name="Murphy C."/>
            <person name="Neiman D."/>
            <person name="Pearson M."/>
            <person name="Priest M."/>
            <person name="Roberts A."/>
            <person name="Saif S."/>
            <person name="Shea T."/>
            <person name="Sisk P."/>
            <person name="Stolte C."/>
            <person name="Sykes S."/>
            <person name="Wortman J."/>
            <person name="Nusbaum C."/>
            <person name="Birren B."/>
        </authorList>
    </citation>
    <scope>NUCLEOTIDE SEQUENCE [LARGE SCALE GENOMIC DNA]</scope>
    <source>
        <strain evidence="2 3">Th239</strain>
    </source>
</reference>
<sequence length="297" mass="31042">MDLSGTPNASGYYDKSNSNSNSLTHTNTHVTGTGTVTVNTDGDFTLKGATVSGNKVVANVGGSLIIESQIDVEDVKIKHDSISGNIGANTAGVNVVKQNGKGNSFTVNEQSGIHAGDEGFDLNVDDKTALKGGLITSTAGEDKNKLVTGTITFEDINTSSSWDVTTKGGGYTIGTGKQGDAGTGPLVSPTLNDSGKDKGKAQAAVSPGQIIITKKDEQVQDIVTLNRDPSHTNDKIDGIPDLQKKLNEQLKTQQEWTEAAKNMAEGVKKISDKLKEQTGSDIWGDGGAGHCQNNFTF</sequence>
<comment type="caution">
    <text evidence="2">The sequence shown here is derived from an EMBL/GenBank/DDBJ whole genome shotgun (WGS) entry which is preliminary data.</text>
</comment>
<dbReference type="AlphaFoldDB" id="J0R3S8"/>
<feature type="region of interest" description="Disordered" evidence="1">
    <location>
        <begin position="1"/>
        <end position="35"/>
    </location>
</feature>
<organism evidence="2 3">
    <name type="scientific">Bartonella tamiae Th239</name>
    <dbReference type="NCBI Taxonomy" id="1094558"/>
    <lineage>
        <taxon>Bacteria</taxon>
        <taxon>Pseudomonadati</taxon>
        <taxon>Pseudomonadota</taxon>
        <taxon>Alphaproteobacteria</taxon>
        <taxon>Hyphomicrobiales</taxon>
        <taxon>Bartonellaceae</taxon>
        <taxon>Bartonella</taxon>
    </lineage>
</organism>
<dbReference type="OrthoDB" id="7921444at2"/>
<keyword evidence="3" id="KW-1185">Reference proteome</keyword>
<dbReference type="eggNOG" id="COG1749">
    <property type="taxonomic scope" value="Bacteria"/>
</dbReference>
<evidence type="ECO:0000313" key="2">
    <source>
        <dbReference type="EMBL" id="EJF90289.1"/>
    </source>
</evidence>
<dbReference type="EMBL" id="AIMB01000007">
    <property type="protein sequence ID" value="EJF90289.1"/>
    <property type="molecule type" value="Genomic_DNA"/>
</dbReference>
<dbReference type="Proteomes" id="UP000008952">
    <property type="component" value="Unassembled WGS sequence"/>
</dbReference>
<dbReference type="Pfam" id="PF13332">
    <property type="entry name" value="Fil_haemagg_2"/>
    <property type="match status" value="1"/>
</dbReference>
<dbReference type="PATRIC" id="fig|1094558.3.peg.753"/>
<dbReference type="InterPro" id="IPR025157">
    <property type="entry name" value="Hemagglutinin_rpt"/>
</dbReference>
<evidence type="ECO:0000313" key="3">
    <source>
        <dbReference type="Proteomes" id="UP000008952"/>
    </source>
</evidence>
<protein>
    <submittedName>
        <fullName evidence="2">Uncharacterized protein</fullName>
    </submittedName>
</protein>
<dbReference type="STRING" id="1094558.ME5_00690"/>
<dbReference type="HOGENOM" id="CLU_935853_0_0_5"/>
<feature type="compositionally biased region" description="Low complexity" evidence="1">
    <location>
        <begin position="16"/>
        <end position="35"/>
    </location>
</feature>
<dbReference type="GO" id="GO:0003824">
    <property type="term" value="F:catalytic activity"/>
    <property type="evidence" value="ECO:0007669"/>
    <property type="project" value="UniProtKB-ARBA"/>
</dbReference>
<name>J0R3S8_9HYPH</name>